<feature type="transmembrane region" description="Helical" evidence="1">
    <location>
        <begin position="157"/>
        <end position="182"/>
    </location>
</feature>
<reference evidence="2" key="1">
    <citation type="journal article" date="2016" name="Gigascience">
        <title>De novo construction of an expanded transcriptome assembly for the western tarnished plant bug, Lygus hesperus.</title>
        <authorList>
            <person name="Tassone E.E."/>
            <person name="Geib S.M."/>
            <person name="Hall B."/>
            <person name="Fabrick J.A."/>
            <person name="Brent C.S."/>
            <person name="Hull J.J."/>
        </authorList>
    </citation>
    <scope>NUCLEOTIDE SEQUENCE</scope>
</reference>
<keyword evidence="1" id="KW-1133">Transmembrane helix</keyword>
<evidence type="ECO:0000313" key="2">
    <source>
        <dbReference type="EMBL" id="JAQ07147.1"/>
    </source>
</evidence>
<evidence type="ECO:0000313" key="3">
    <source>
        <dbReference type="EMBL" id="JAQ11284.1"/>
    </source>
</evidence>
<dbReference type="AlphaFoldDB" id="A0A146LK33"/>
<dbReference type="EMBL" id="GDHC01011482">
    <property type="protein sequence ID" value="JAQ07147.1"/>
    <property type="molecule type" value="Transcribed_RNA"/>
</dbReference>
<gene>
    <name evidence="3" type="ORF">g.38302</name>
    <name evidence="2" type="ORF">g.38353</name>
</gene>
<proteinExistence type="predicted"/>
<organism evidence="2">
    <name type="scientific">Lygus hesperus</name>
    <name type="common">Western plant bug</name>
    <dbReference type="NCBI Taxonomy" id="30085"/>
    <lineage>
        <taxon>Eukaryota</taxon>
        <taxon>Metazoa</taxon>
        <taxon>Ecdysozoa</taxon>
        <taxon>Arthropoda</taxon>
        <taxon>Hexapoda</taxon>
        <taxon>Insecta</taxon>
        <taxon>Pterygota</taxon>
        <taxon>Neoptera</taxon>
        <taxon>Paraneoptera</taxon>
        <taxon>Hemiptera</taxon>
        <taxon>Heteroptera</taxon>
        <taxon>Panheteroptera</taxon>
        <taxon>Cimicomorpha</taxon>
        <taxon>Miridae</taxon>
        <taxon>Mirini</taxon>
        <taxon>Lygus</taxon>
    </lineage>
</organism>
<accession>A0A146LK33</accession>
<evidence type="ECO:0000256" key="1">
    <source>
        <dbReference type="SAM" id="Phobius"/>
    </source>
</evidence>
<keyword evidence="1" id="KW-0812">Transmembrane</keyword>
<keyword evidence="1" id="KW-0472">Membrane</keyword>
<sequence>MDSRVLKNCRVASKCVTNLESCEPCSMQWVAGILWSGSWDRRTETLNARRPSYRALSCALDCDNPMALGRKCSGRYARSRVRAKRTASTAAVCCSVSQLPSYGSTSFGTCAGGVDCRNWHSCSRKLPHMCVGRCCSCCNELYHPSRHSDNYAKVSYYYWRVSVCISVIACTCAPTCTAYIVVCQLCHSMLCTVSFDVVRIVSLVRCLLVLCAV</sequence>
<dbReference type="EMBL" id="GDHC01007345">
    <property type="protein sequence ID" value="JAQ11284.1"/>
    <property type="molecule type" value="Transcribed_RNA"/>
</dbReference>
<protein>
    <submittedName>
        <fullName evidence="2">Uncharacterized protein</fullName>
    </submittedName>
</protein>
<name>A0A146LK33_LYGHE</name>